<evidence type="ECO:0000313" key="1">
    <source>
        <dbReference type="EMBL" id="UYV70867.1"/>
    </source>
</evidence>
<name>A0ABY6KRD3_9ARAC</name>
<accession>A0ABY6KRD3</accession>
<dbReference type="EMBL" id="CP092870">
    <property type="protein sequence ID" value="UYV70867.1"/>
    <property type="molecule type" value="Genomic_DNA"/>
</dbReference>
<protein>
    <submittedName>
        <fullName evidence="1">Uncharacterized protein</fullName>
    </submittedName>
</protein>
<evidence type="ECO:0000313" key="2">
    <source>
        <dbReference type="Proteomes" id="UP001235939"/>
    </source>
</evidence>
<keyword evidence="2" id="KW-1185">Reference proteome</keyword>
<proteinExistence type="predicted"/>
<sequence>MPGHKPMKDRLTLLLCANARLEVNEPIIQELVEEEDQELTTNELIDLHREQHQEVKEVISSGEEEDENSLGSLPSDQIREICKMWETVQLFVAKHHPNKPAALRATDQFNDNAMSHFRGILKKRQKQQSLDHRYFRTALLSLDHCHLTAALVAAVLALICLRGFMQDAELSSVNPQLSPGPGATGQRTMDEDGEHYVDPSELPATFIRPSLDNLVSRLTEALQEVTASRAYASPMAPYYWTYLAKTFFRQL</sequence>
<dbReference type="Proteomes" id="UP001235939">
    <property type="component" value="Chromosome 08"/>
</dbReference>
<gene>
    <name evidence="1" type="ORF">LAZ67_8000916</name>
</gene>
<organism evidence="1 2">
    <name type="scientific">Cordylochernes scorpioides</name>
    <dbReference type="NCBI Taxonomy" id="51811"/>
    <lineage>
        <taxon>Eukaryota</taxon>
        <taxon>Metazoa</taxon>
        <taxon>Ecdysozoa</taxon>
        <taxon>Arthropoda</taxon>
        <taxon>Chelicerata</taxon>
        <taxon>Arachnida</taxon>
        <taxon>Pseudoscorpiones</taxon>
        <taxon>Cheliferoidea</taxon>
        <taxon>Chernetidae</taxon>
        <taxon>Cordylochernes</taxon>
    </lineage>
</organism>
<reference evidence="1 2" key="1">
    <citation type="submission" date="2022-01" db="EMBL/GenBank/DDBJ databases">
        <title>A chromosomal length assembly of Cordylochernes scorpioides.</title>
        <authorList>
            <person name="Zeh D."/>
            <person name="Zeh J."/>
        </authorList>
    </citation>
    <scope>NUCLEOTIDE SEQUENCE [LARGE SCALE GENOMIC DNA]</scope>
    <source>
        <strain evidence="1">IN4F17</strain>
        <tissue evidence="1">Whole Body</tissue>
    </source>
</reference>